<proteinExistence type="predicted"/>
<evidence type="ECO:0000313" key="9">
    <source>
        <dbReference type="EMBL" id="SFI98954.1"/>
    </source>
</evidence>
<dbReference type="GO" id="GO:0043565">
    <property type="term" value="F:sequence-specific DNA binding"/>
    <property type="evidence" value="ECO:0007669"/>
    <property type="project" value="InterPro"/>
</dbReference>
<name>A0A1I3MP97_9BACT</name>
<evidence type="ECO:0000256" key="5">
    <source>
        <dbReference type="ARBA" id="ARBA00023163"/>
    </source>
</evidence>
<dbReference type="GO" id="GO:0006355">
    <property type="term" value="P:regulation of DNA-templated transcription"/>
    <property type="evidence" value="ECO:0007669"/>
    <property type="project" value="InterPro"/>
</dbReference>
<dbReference type="SMART" id="SM00448">
    <property type="entry name" value="REC"/>
    <property type="match status" value="1"/>
</dbReference>
<feature type="modified residue" description="4-aspartylphosphate" evidence="6">
    <location>
        <position position="52"/>
    </location>
</feature>
<dbReference type="InterPro" id="IPR025662">
    <property type="entry name" value="Sigma_54_int_dom_ATP-bd_1"/>
</dbReference>
<dbReference type="InterPro" id="IPR002078">
    <property type="entry name" value="Sigma_54_int"/>
</dbReference>
<dbReference type="InterPro" id="IPR011006">
    <property type="entry name" value="CheY-like_superfamily"/>
</dbReference>
<dbReference type="SUPFAM" id="SSF52172">
    <property type="entry name" value="CheY-like"/>
    <property type="match status" value="1"/>
</dbReference>
<evidence type="ECO:0000256" key="3">
    <source>
        <dbReference type="ARBA" id="ARBA00023015"/>
    </source>
</evidence>
<dbReference type="InterPro" id="IPR003593">
    <property type="entry name" value="AAA+_ATPase"/>
</dbReference>
<keyword evidence="5" id="KW-0804">Transcription</keyword>
<dbReference type="EMBL" id="FORX01000001">
    <property type="protein sequence ID" value="SFI98954.1"/>
    <property type="molecule type" value="Genomic_DNA"/>
</dbReference>
<dbReference type="InterPro" id="IPR027417">
    <property type="entry name" value="P-loop_NTPase"/>
</dbReference>
<dbReference type="Gene3D" id="1.10.10.60">
    <property type="entry name" value="Homeodomain-like"/>
    <property type="match status" value="1"/>
</dbReference>
<dbReference type="PROSITE" id="PS50110">
    <property type="entry name" value="RESPONSE_REGULATORY"/>
    <property type="match status" value="1"/>
</dbReference>
<keyword evidence="6" id="KW-0597">Phosphoprotein</keyword>
<accession>A0A1I3MP97</accession>
<dbReference type="GO" id="GO:0005524">
    <property type="term" value="F:ATP binding"/>
    <property type="evidence" value="ECO:0007669"/>
    <property type="project" value="UniProtKB-KW"/>
</dbReference>
<keyword evidence="2" id="KW-0067">ATP-binding</keyword>
<protein>
    <submittedName>
        <fullName evidence="9">Two component, sigma54 specific, transcriptional regulator, Fis family</fullName>
    </submittedName>
</protein>
<keyword evidence="10" id="KW-1185">Reference proteome</keyword>
<dbReference type="InterPro" id="IPR058031">
    <property type="entry name" value="AAA_lid_NorR"/>
</dbReference>
<evidence type="ECO:0000256" key="4">
    <source>
        <dbReference type="ARBA" id="ARBA00023125"/>
    </source>
</evidence>
<dbReference type="PROSITE" id="PS50045">
    <property type="entry name" value="SIGMA54_INTERACT_4"/>
    <property type="match status" value="1"/>
</dbReference>
<evidence type="ECO:0000259" key="8">
    <source>
        <dbReference type="PROSITE" id="PS50110"/>
    </source>
</evidence>
<keyword evidence="4" id="KW-0238">DNA-binding</keyword>
<dbReference type="AlphaFoldDB" id="A0A1I3MP97"/>
<evidence type="ECO:0000313" key="10">
    <source>
        <dbReference type="Proteomes" id="UP000198635"/>
    </source>
</evidence>
<dbReference type="Gene3D" id="3.40.50.2300">
    <property type="match status" value="1"/>
</dbReference>
<dbReference type="PANTHER" id="PTHR32071">
    <property type="entry name" value="TRANSCRIPTIONAL REGULATORY PROTEIN"/>
    <property type="match status" value="1"/>
</dbReference>
<dbReference type="Pfam" id="PF00158">
    <property type="entry name" value="Sigma54_activat"/>
    <property type="match status" value="1"/>
</dbReference>
<evidence type="ECO:0000259" key="7">
    <source>
        <dbReference type="PROSITE" id="PS50045"/>
    </source>
</evidence>
<keyword evidence="1" id="KW-0547">Nucleotide-binding</keyword>
<dbReference type="PRINTS" id="PR01590">
    <property type="entry name" value="HTHFIS"/>
</dbReference>
<dbReference type="PROSITE" id="PS00688">
    <property type="entry name" value="SIGMA54_INTERACT_3"/>
    <property type="match status" value="1"/>
</dbReference>
<dbReference type="STRING" id="52560.SAMN04488082_10138"/>
<dbReference type="OrthoDB" id="9763792at2"/>
<dbReference type="Proteomes" id="UP000198635">
    <property type="component" value="Unassembled WGS sequence"/>
</dbReference>
<dbReference type="Gene3D" id="1.10.8.60">
    <property type="match status" value="1"/>
</dbReference>
<dbReference type="InterPro" id="IPR009057">
    <property type="entry name" value="Homeodomain-like_sf"/>
</dbReference>
<feature type="domain" description="Response regulatory" evidence="8">
    <location>
        <begin position="3"/>
        <end position="117"/>
    </location>
</feature>
<evidence type="ECO:0000256" key="6">
    <source>
        <dbReference type="PROSITE-ProRule" id="PRU00169"/>
    </source>
</evidence>
<dbReference type="Pfam" id="PF00072">
    <property type="entry name" value="Response_reg"/>
    <property type="match status" value="1"/>
</dbReference>
<dbReference type="InterPro" id="IPR001789">
    <property type="entry name" value="Sig_transdc_resp-reg_receiver"/>
</dbReference>
<dbReference type="SUPFAM" id="SSF52540">
    <property type="entry name" value="P-loop containing nucleoside triphosphate hydrolases"/>
    <property type="match status" value="1"/>
</dbReference>
<dbReference type="SMART" id="SM00382">
    <property type="entry name" value="AAA"/>
    <property type="match status" value="1"/>
</dbReference>
<dbReference type="PANTHER" id="PTHR32071:SF113">
    <property type="entry name" value="ALGINATE BIOSYNTHESIS TRANSCRIPTIONAL REGULATORY PROTEIN ALGB"/>
    <property type="match status" value="1"/>
</dbReference>
<dbReference type="InterPro" id="IPR025944">
    <property type="entry name" value="Sigma_54_int_dom_CS"/>
</dbReference>
<dbReference type="SUPFAM" id="SSF46689">
    <property type="entry name" value="Homeodomain-like"/>
    <property type="match status" value="1"/>
</dbReference>
<dbReference type="PROSITE" id="PS00676">
    <property type="entry name" value="SIGMA54_INTERACT_2"/>
    <property type="match status" value="1"/>
</dbReference>
<dbReference type="RefSeq" id="WP_092372143.1">
    <property type="nucleotide sequence ID" value="NZ_FORX01000001.1"/>
</dbReference>
<dbReference type="CDD" id="cd00009">
    <property type="entry name" value="AAA"/>
    <property type="match status" value="1"/>
</dbReference>
<dbReference type="Gene3D" id="3.40.50.300">
    <property type="entry name" value="P-loop containing nucleotide triphosphate hydrolases"/>
    <property type="match status" value="1"/>
</dbReference>
<organism evidence="9 10">
    <name type="scientific">Desulfomicrobium apsheronum</name>
    <dbReference type="NCBI Taxonomy" id="52560"/>
    <lineage>
        <taxon>Bacteria</taxon>
        <taxon>Pseudomonadati</taxon>
        <taxon>Thermodesulfobacteriota</taxon>
        <taxon>Desulfovibrionia</taxon>
        <taxon>Desulfovibrionales</taxon>
        <taxon>Desulfomicrobiaceae</taxon>
        <taxon>Desulfomicrobium</taxon>
    </lineage>
</organism>
<dbReference type="FunFam" id="3.40.50.300:FF:000006">
    <property type="entry name" value="DNA-binding transcriptional regulator NtrC"/>
    <property type="match status" value="1"/>
</dbReference>
<feature type="domain" description="Sigma-54 factor interaction" evidence="7">
    <location>
        <begin position="140"/>
        <end position="369"/>
    </location>
</feature>
<dbReference type="InterPro" id="IPR002197">
    <property type="entry name" value="HTH_Fis"/>
</dbReference>
<evidence type="ECO:0000256" key="1">
    <source>
        <dbReference type="ARBA" id="ARBA00022741"/>
    </source>
</evidence>
<reference evidence="10" key="1">
    <citation type="submission" date="2016-10" db="EMBL/GenBank/DDBJ databases">
        <authorList>
            <person name="Varghese N."/>
            <person name="Submissions S."/>
        </authorList>
    </citation>
    <scope>NUCLEOTIDE SEQUENCE [LARGE SCALE GENOMIC DNA]</scope>
    <source>
        <strain evidence="10">DSM 5918</strain>
    </source>
</reference>
<dbReference type="InterPro" id="IPR025943">
    <property type="entry name" value="Sigma_54_int_dom_ATP-bd_2"/>
</dbReference>
<sequence length="457" mass="50954">MANILIVDDDLSLREVLEIALIKKGHSVWTAPDSASALAVLQQHSIGLILLDLRLGRESGIDLLVRIRETWADVPVLMVTAYADAKSAITAMKHGAKDYISKPFELDDLLYTVERTLETARLKEENDWLKGQISKQYGEIIGQSRQMQAVFDLVRRIAPTNISVLVTGESGTGKELFARCIHSQSQRAKQPFLAINCGGLPENLVESELFGFRKGAFTSADRAKKGLLEMAEGGTLFLDEVGELAHSTQVKLLRYVQERCFIPLGGTEEMRSDVRIIAATNRNVEQSVADGDFREDLYYRLSGVKVHLPPLRERGDDVLALAEHFLEKACRAQKRQLRGFTAEARKKLLAYGYPGNVRELENIVERAVALEPGDTVTAESLVIYEKITSTDQDGGIQKVLSGQMTLDEYLAVHEHKVISEALRRCGGHKGRAAEMVGLNFRQFRYRLTKSGEKDEDI</sequence>
<dbReference type="PROSITE" id="PS00675">
    <property type="entry name" value="SIGMA54_INTERACT_1"/>
    <property type="match status" value="1"/>
</dbReference>
<evidence type="ECO:0000256" key="2">
    <source>
        <dbReference type="ARBA" id="ARBA00022840"/>
    </source>
</evidence>
<keyword evidence="3" id="KW-0805">Transcription regulation</keyword>
<dbReference type="GO" id="GO:0000160">
    <property type="term" value="P:phosphorelay signal transduction system"/>
    <property type="evidence" value="ECO:0007669"/>
    <property type="project" value="InterPro"/>
</dbReference>
<dbReference type="Pfam" id="PF02954">
    <property type="entry name" value="HTH_8"/>
    <property type="match status" value="1"/>
</dbReference>
<gene>
    <name evidence="9" type="ORF">SAMN04488082_10138</name>
</gene>
<dbReference type="Pfam" id="PF25601">
    <property type="entry name" value="AAA_lid_14"/>
    <property type="match status" value="1"/>
</dbReference>